<dbReference type="RefSeq" id="WP_158645490.1">
    <property type="nucleotide sequence ID" value="NZ_BAABIJ010000001.1"/>
</dbReference>
<comment type="caution">
    <text evidence="2">The sequence shown here is derived from an EMBL/GenBank/DDBJ whole genome shotgun (WGS) entry which is preliminary data.</text>
</comment>
<dbReference type="NCBIfam" id="TIGR03919">
    <property type="entry name" value="T7SS_EccB"/>
    <property type="match status" value="1"/>
</dbReference>
<evidence type="ECO:0000313" key="2">
    <source>
        <dbReference type="EMBL" id="TWJ15398.1"/>
    </source>
</evidence>
<evidence type="ECO:0000256" key="1">
    <source>
        <dbReference type="SAM" id="Phobius"/>
    </source>
</evidence>
<keyword evidence="1" id="KW-1133">Transmembrane helix</keyword>
<dbReference type="InterPro" id="IPR007795">
    <property type="entry name" value="T7SS_EccB"/>
</dbReference>
<dbReference type="PANTHER" id="PTHR40765">
    <property type="entry name" value="ESX-2 SECRETION SYSTEM ATPASE ECCB2"/>
    <property type="match status" value="1"/>
</dbReference>
<organism evidence="2 3">
    <name type="scientific">Stackebrandtia albiflava</name>
    <dbReference type="NCBI Taxonomy" id="406432"/>
    <lineage>
        <taxon>Bacteria</taxon>
        <taxon>Bacillati</taxon>
        <taxon>Actinomycetota</taxon>
        <taxon>Actinomycetes</taxon>
        <taxon>Glycomycetales</taxon>
        <taxon>Glycomycetaceae</taxon>
        <taxon>Stackebrandtia</taxon>
    </lineage>
</organism>
<dbReference type="Gene3D" id="3.30.2390.20">
    <property type="entry name" value="Type VII secretion system EccB, repeat 1 domain"/>
    <property type="match status" value="1"/>
</dbReference>
<keyword evidence="1" id="KW-0472">Membrane</keyword>
<dbReference type="InterPro" id="IPR044857">
    <property type="entry name" value="T7SS_EccB_R1"/>
</dbReference>
<name>A0A562VC17_9ACTN</name>
<dbReference type="Pfam" id="PF05108">
    <property type="entry name" value="T7SS_ESX1_EccB"/>
    <property type="match status" value="1"/>
</dbReference>
<dbReference type="AlphaFoldDB" id="A0A562VC17"/>
<proteinExistence type="predicted"/>
<keyword evidence="1" id="KW-0812">Transmembrane</keyword>
<feature type="transmembrane region" description="Helical" evidence="1">
    <location>
        <begin position="41"/>
        <end position="62"/>
    </location>
</feature>
<keyword evidence="3" id="KW-1185">Reference proteome</keyword>
<protein>
    <submittedName>
        <fullName evidence="2">Type VII secretion protein EccB</fullName>
    </submittedName>
</protein>
<dbReference type="Proteomes" id="UP000321617">
    <property type="component" value="Unassembled WGS sequence"/>
</dbReference>
<sequence>MRTRREQFQAYHFVTRRIVSAMTSGRPDNLELPLRRTTMSVLGGLALAVLIFVGFWVVGLIFPAGNQLWKQEGSIVIDDESGAVYVYIDATLFPVTNLASAKLMFDSPDVPVHMVSPADLAGEPRGWEIGIRGGPESLPPPDALVSLPWQVCTAPEPDNPMRQTSHVLLDAPATGESLGDGGLVVADEADERFLVLADRKHEVSDDATLLALGIDPDAVTRVDSIFLDAVVMGPALEAPDIDDRGDSADALSDHDAEYGDLFTAGGRDYVLTVDGLAPIGATSKALLSDGEPVTPTSLTATEVDEVGTTTVEPEGFPQDVPRQVTAPDGAAVCTVFEDEEITVSWYPEAPAEIGSPASFAPRDGLDVVDTAEHVWVPGGGGALIRSQATPGAVDGTLYLITDLGVKYALAGDAATLLGYRDVTPLPVPATFVALIPTGPALDPERARTQVP</sequence>
<dbReference type="EMBL" id="VLLL01000005">
    <property type="protein sequence ID" value="TWJ15398.1"/>
    <property type="molecule type" value="Genomic_DNA"/>
</dbReference>
<reference evidence="2 3" key="1">
    <citation type="journal article" date="2013" name="Stand. Genomic Sci.">
        <title>Genomic Encyclopedia of Type Strains, Phase I: The one thousand microbial genomes (KMG-I) project.</title>
        <authorList>
            <person name="Kyrpides N.C."/>
            <person name="Woyke T."/>
            <person name="Eisen J.A."/>
            <person name="Garrity G."/>
            <person name="Lilburn T.G."/>
            <person name="Beck B.J."/>
            <person name="Whitman W.B."/>
            <person name="Hugenholtz P."/>
            <person name="Klenk H.P."/>
        </authorList>
    </citation>
    <scope>NUCLEOTIDE SEQUENCE [LARGE SCALE GENOMIC DNA]</scope>
    <source>
        <strain evidence="2 3">DSM 45044</strain>
    </source>
</reference>
<gene>
    <name evidence="2" type="ORF">LX16_1101</name>
</gene>
<accession>A0A562VC17</accession>
<evidence type="ECO:0000313" key="3">
    <source>
        <dbReference type="Proteomes" id="UP000321617"/>
    </source>
</evidence>
<dbReference type="GO" id="GO:0005576">
    <property type="term" value="C:extracellular region"/>
    <property type="evidence" value="ECO:0007669"/>
    <property type="project" value="TreeGrafter"/>
</dbReference>
<dbReference type="PANTHER" id="PTHR40765:SF2">
    <property type="entry name" value="ESX-2 SECRETION SYSTEM ATPASE ECCB2"/>
    <property type="match status" value="1"/>
</dbReference>
<dbReference type="OrthoDB" id="3847604at2"/>